<dbReference type="AlphaFoldDB" id="A0A9P9H1V7"/>
<dbReference type="OrthoDB" id="5102964at2759"/>
<dbReference type="GeneID" id="70231365"/>
<sequence length="435" mass="50470">MIWGFAASTGDANGLLRCCRQTRDGSYPYCQLPDNVNELQKLKILVDSTYDHGIWLKFDFYWKQNGHVRDAVSAVRDMDDPMVLRLGKMRNIDDIIVILRAPRRGYFVGAFMMMFAKMDDVYFYISSRSEVRKRKGWHSDAKITIRFTTEGVQSGQSTREAKNFWECRATKILEDPLRKYLKDRAQMPYSMSTFLFSGLDSQACPRLSRNRIPDYLRKHFEETLRNFQKNIATYAASMLVVRHESLIDLKWSDELAWEHISYHTKSMRARYQFLLDTLGGPDGGCLNMLRLHPFKTMDFSGSNYFRPHEWVARQDKGGLAGASSKINQRLRALSDPYASEDVLRLRQTCSHLRAVHWATASLQMPPESRSPSLWLDHYPNVIRCHWNVRSLVEWSFRWEAKKRRYTGANSSEKIGCCVYADGGNAWGAVKARYIA</sequence>
<dbReference type="EMBL" id="JAGMUX010000009">
    <property type="protein sequence ID" value="KAH7249126.1"/>
    <property type="molecule type" value="Genomic_DNA"/>
</dbReference>
<protein>
    <submittedName>
        <fullName evidence="1">Uncharacterized protein</fullName>
    </submittedName>
</protein>
<proteinExistence type="predicted"/>
<dbReference type="RefSeq" id="XP_046048921.1">
    <property type="nucleotide sequence ID" value="XM_046201411.1"/>
</dbReference>
<accession>A0A9P9H1V7</accession>
<keyword evidence="2" id="KW-1185">Reference proteome</keyword>
<name>A0A9P9H1V7_FUSRE</name>
<dbReference type="Proteomes" id="UP000720189">
    <property type="component" value="Unassembled WGS sequence"/>
</dbReference>
<reference evidence="1" key="1">
    <citation type="journal article" date="2021" name="Nat. Commun.">
        <title>Genetic determinants of endophytism in the Arabidopsis root mycobiome.</title>
        <authorList>
            <person name="Mesny F."/>
            <person name="Miyauchi S."/>
            <person name="Thiergart T."/>
            <person name="Pickel B."/>
            <person name="Atanasova L."/>
            <person name="Karlsson M."/>
            <person name="Huettel B."/>
            <person name="Barry K.W."/>
            <person name="Haridas S."/>
            <person name="Chen C."/>
            <person name="Bauer D."/>
            <person name="Andreopoulos W."/>
            <person name="Pangilinan J."/>
            <person name="LaButti K."/>
            <person name="Riley R."/>
            <person name="Lipzen A."/>
            <person name="Clum A."/>
            <person name="Drula E."/>
            <person name="Henrissat B."/>
            <person name="Kohler A."/>
            <person name="Grigoriev I.V."/>
            <person name="Martin F.M."/>
            <person name="Hacquard S."/>
        </authorList>
    </citation>
    <scope>NUCLEOTIDE SEQUENCE</scope>
    <source>
        <strain evidence="1">MPI-CAGE-AT-0023</strain>
    </source>
</reference>
<comment type="caution">
    <text evidence="1">The sequence shown here is derived from an EMBL/GenBank/DDBJ whole genome shotgun (WGS) entry which is preliminary data.</text>
</comment>
<organism evidence="1 2">
    <name type="scientific">Fusarium redolens</name>
    <dbReference type="NCBI Taxonomy" id="48865"/>
    <lineage>
        <taxon>Eukaryota</taxon>
        <taxon>Fungi</taxon>
        <taxon>Dikarya</taxon>
        <taxon>Ascomycota</taxon>
        <taxon>Pezizomycotina</taxon>
        <taxon>Sordariomycetes</taxon>
        <taxon>Hypocreomycetidae</taxon>
        <taxon>Hypocreales</taxon>
        <taxon>Nectriaceae</taxon>
        <taxon>Fusarium</taxon>
        <taxon>Fusarium redolens species complex</taxon>
    </lineage>
</organism>
<evidence type="ECO:0000313" key="2">
    <source>
        <dbReference type="Proteomes" id="UP000720189"/>
    </source>
</evidence>
<gene>
    <name evidence="1" type="ORF">BKA55DRAFT_739259</name>
</gene>
<evidence type="ECO:0000313" key="1">
    <source>
        <dbReference type="EMBL" id="KAH7249126.1"/>
    </source>
</evidence>